<organism evidence="2 3">
    <name type="scientific">Subsaximicrobium wynnwilliamsii</name>
    <dbReference type="NCBI Taxonomy" id="291179"/>
    <lineage>
        <taxon>Bacteria</taxon>
        <taxon>Pseudomonadati</taxon>
        <taxon>Bacteroidota</taxon>
        <taxon>Flavobacteriia</taxon>
        <taxon>Flavobacteriales</taxon>
        <taxon>Flavobacteriaceae</taxon>
        <taxon>Subsaximicrobium</taxon>
    </lineage>
</organism>
<reference evidence="2 3" key="1">
    <citation type="submission" date="2019-08" db="EMBL/GenBank/DDBJ databases">
        <title>Genomes of Subsaximicrobium wynnwilliamsii strains.</title>
        <authorList>
            <person name="Bowman J.P."/>
        </authorList>
    </citation>
    <scope>NUCLEOTIDE SEQUENCE [LARGE SCALE GENOMIC DNA]</scope>
    <source>
        <strain evidence="2 3">2-80-2</strain>
    </source>
</reference>
<dbReference type="Gene3D" id="2.60.40.10">
    <property type="entry name" value="Immunoglobulins"/>
    <property type="match status" value="1"/>
</dbReference>
<protein>
    <submittedName>
        <fullName evidence="2">T9SS type B sorting domain-containing protein</fullName>
    </submittedName>
</protein>
<dbReference type="Gene3D" id="2.130.10.10">
    <property type="entry name" value="YVTN repeat-like/Quinoprotein amine dehydrogenase"/>
    <property type="match status" value="1"/>
</dbReference>
<keyword evidence="3" id="KW-1185">Reference proteome</keyword>
<dbReference type="Pfam" id="PF18911">
    <property type="entry name" value="PKD_4"/>
    <property type="match status" value="1"/>
</dbReference>
<evidence type="ECO:0000313" key="3">
    <source>
        <dbReference type="Proteomes" id="UP000321578"/>
    </source>
</evidence>
<name>A0A5C6ZIK9_9FLAO</name>
<dbReference type="InterPro" id="IPR013783">
    <property type="entry name" value="Ig-like_fold"/>
</dbReference>
<dbReference type="OrthoDB" id="9765926at2"/>
<evidence type="ECO:0000259" key="1">
    <source>
        <dbReference type="PROSITE" id="PS50093"/>
    </source>
</evidence>
<dbReference type="Pfam" id="PF13585">
    <property type="entry name" value="CHU_C"/>
    <property type="match status" value="1"/>
</dbReference>
<dbReference type="InterPro" id="IPR000601">
    <property type="entry name" value="PKD_dom"/>
</dbReference>
<dbReference type="InterPro" id="IPR015943">
    <property type="entry name" value="WD40/YVTN_repeat-like_dom_sf"/>
</dbReference>
<dbReference type="PROSITE" id="PS50093">
    <property type="entry name" value="PKD"/>
    <property type="match status" value="1"/>
</dbReference>
<dbReference type="AlphaFoldDB" id="A0A5C6ZIK9"/>
<comment type="caution">
    <text evidence="2">The sequence shown here is derived from an EMBL/GenBank/DDBJ whole genome shotgun (WGS) entry which is preliminary data.</text>
</comment>
<dbReference type="RefSeq" id="WP_147086505.1">
    <property type="nucleotide sequence ID" value="NZ_VORM01000007.1"/>
</dbReference>
<proteinExistence type="predicted"/>
<dbReference type="SMART" id="SM00089">
    <property type="entry name" value="PKD"/>
    <property type="match status" value="1"/>
</dbReference>
<gene>
    <name evidence="2" type="ORF">ESY86_10315</name>
</gene>
<dbReference type="Proteomes" id="UP000321578">
    <property type="component" value="Unassembled WGS sequence"/>
</dbReference>
<dbReference type="InterPro" id="IPR035986">
    <property type="entry name" value="PKD_dom_sf"/>
</dbReference>
<feature type="domain" description="PKD" evidence="1">
    <location>
        <begin position="363"/>
        <end position="439"/>
    </location>
</feature>
<dbReference type="CDD" id="cd00146">
    <property type="entry name" value="PKD"/>
    <property type="match status" value="1"/>
</dbReference>
<dbReference type="InterPro" id="IPR026341">
    <property type="entry name" value="T9SS_type_B"/>
</dbReference>
<evidence type="ECO:0000313" key="2">
    <source>
        <dbReference type="EMBL" id="TXD89151.1"/>
    </source>
</evidence>
<dbReference type="SUPFAM" id="SSF82171">
    <property type="entry name" value="DPP6 N-terminal domain-like"/>
    <property type="match status" value="1"/>
</dbReference>
<sequence>MYRSLYILIIVSLFHFSVKAQGETNIWYFGYNAGLDFGSGTPELLLDGALHTDEGCATISDPDGNLLFYTDGVTVYNRIHEVMPNGNDLHGSFSSTHSAIAVPKPNDFGKYYLFTVDVVGSDGVTTKGLKYSIVDMALNSGFGDVTSAKNIPMEPMVKEKVIAVLNANETGYWVVSHRHNSDEFIAFEITAGGVSTSPTVSAAGFNMGYFGNSGQIKISPDGSRLAVAGGGEVQIFDFDNETGLINNQMTLDNSVNSYGVEFSPNGNLLYIGFYGGVYQFDLQSNNESDIIASKITLSNISNIGYASLQLGPDGKIYVAKTLQYHLDIIHNPNTQGVGCDYEEEGIFLQDRKCMLGLPTFIQSFFNVSFQANNSCVDEQIQFSMNNSQTFDSLIWDFGDGTTSTEENPTHTYETAGDYDVSLSVTSGADNSVDTKTISVYEIPAVAPIVELRQCDDDLDGFSSFNLEEANAEISVNHLNEIITYYESALDAVNASDPIQNSSVYPNDIVSADTIWARVENTNGCYAISQIDLMVSTTQIPNTFTMDFYQCDDGADVTDGIATFDFSSVNTEIQALFPTGQQLTINYHRNQEDALAEMNPIDDISNYQNIGYPSLQDIFVRVENADNNDCLGLGHHITLHVESIPIANTVEALKLCDDDGNGTQAFDTSNIEATLLSGQTDVIISYTDETGNALTSPLPNPFVTHSQIITAKVTNTTSKDPDGACFDETQISFILDAAAMANPVSNFTACDTDNDGQFAFDTSGIEISVLNGQTGMLVSYSDENGNTLPSPLQNPFLTTSQTITVRIQNALSTFCYDETSINFRVSEQPEAGIIMDDLVCDDASNDGVHTFTLSNYDAQILNGQDPDVFSILYFDDSSNANANINALPDNYVVDTTSKTIYARIQNNSNTDCFDITSFELGVHYLPLANAPEPVQVCDDQSNDGMETINLNEQNTAILNSQSTSDNVISYHLSLNDAEANANALNTDFMNTENPQTIYARLENALFPDCFTTSSFQIEVMEQPVLLMDDQWPICEGSTVELVADAGYDEYLWSTGETTPSITVDTEGTYDLTVTNVYRDLRCETSKTLTVVKSNIATITEVETSDWSQDNNAVIIFVDGNGDYEFSLNGFDYQDSNAFNNLDIDDYTVYVRDKNGCGIVSEEIYLLYYPKFFTPNNDGYHDFWQLINSEKEPQNRTFIYDRYGKLIKQLRPDGLGWDGTFNGRPLPNSDYWFTLERENGKSYSGHFSLKR</sequence>
<dbReference type="NCBIfam" id="TIGR04131">
    <property type="entry name" value="Bac_Flav_CTERM"/>
    <property type="match status" value="1"/>
</dbReference>
<dbReference type="EMBL" id="VORO01000009">
    <property type="protein sequence ID" value="TXD89151.1"/>
    <property type="molecule type" value="Genomic_DNA"/>
</dbReference>
<accession>A0A5C6ZIK9</accession>
<dbReference type="InterPro" id="IPR022409">
    <property type="entry name" value="PKD/Chitinase_dom"/>
</dbReference>
<dbReference type="SUPFAM" id="SSF49299">
    <property type="entry name" value="PKD domain"/>
    <property type="match status" value="1"/>
</dbReference>